<dbReference type="GO" id="GO:0005886">
    <property type="term" value="C:plasma membrane"/>
    <property type="evidence" value="ECO:0007669"/>
    <property type="project" value="UniProtKB-SubCell"/>
</dbReference>
<protein>
    <submittedName>
        <fullName evidence="9">ComEC family competence protein</fullName>
    </submittedName>
</protein>
<proteinExistence type="predicted"/>
<accession>A0A9D2GMZ2</accession>
<dbReference type="Proteomes" id="UP000824115">
    <property type="component" value="Unassembled WGS sequence"/>
</dbReference>
<comment type="subcellular location">
    <subcellularLocation>
        <location evidence="1">Cell membrane</location>
        <topology evidence="1">Multi-pass membrane protein</topology>
    </subcellularLocation>
</comment>
<dbReference type="PANTHER" id="PTHR30619:SF1">
    <property type="entry name" value="RECOMBINATION PROTEIN 2"/>
    <property type="match status" value="1"/>
</dbReference>
<feature type="chain" id="PRO_5039609324" evidence="7">
    <location>
        <begin position="22"/>
        <end position="436"/>
    </location>
</feature>
<dbReference type="InterPro" id="IPR004477">
    <property type="entry name" value="ComEC_N"/>
</dbReference>
<keyword evidence="3 6" id="KW-0812">Transmembrane</keyword>
<organism evidence="9 10">
    <name type="scientific">Candidatus Coprenecus stercoravium</name>
    <dbReference type="NCBI Taxonomy" id="2840735"/>
    <lineage>
        <taxon>Bacteria</taxon>
        <taxon>Pseudomonadati</taxon>
        <taxon>Bacteroidota</taxon>
        <taxon>Bacteroidia</taxon>
        <taxon>Bacteroidales</taxon>
        <taxon>Rikenellaceae</taxon>
        <taxon>Rikenellaceae incertae sedis</taxon>
        <taxon>Candidatus Coprenecus</taxon>
    </lineage>
</organism>
<feature type="transmembrane region" description="Helical" evidence="6">
    <location>
        <begin position="265"/>
        <end position="293"/>
    </location>
</feature>
<keyword evidence="5 6" id="KW-0472">Membrane</keyword>
<evidence type="ECO:0000313" key="9">
    <source>
        <dbReference type="EMBL" id="HIZ84971.1"/>
    </source>
</evidence>
<dbReference type="Pfam" id="PF03772">
    <property type="entry name" value="Competence"/>
    <property type="match status" value="1"/>
</dbReference>
<evidence type="ECO:0000313" key="10">
    <source>
        <dbReference type="Proteomes" id="UP000824115"/>
    </source>
</evidence>
<evidence type="ECO:0000256" key="1">
    <source>
        <dbReference type="ARBA" id="ARBA00004651"/>
    </source>
</evidence>
<dbReference type="NCBIfam" id="TIGR00360">
    <property type="entry name" value="ComEC_N-term"/>
    <property type="match status" value="1"/>
</dbReference>
<keyword evidence="4 6" id="KW-1133">Transmembrane helix</keyword>
<keyword evidence="7" id="KW-0732">Signal</keyword>
<reference evidence="9" key="2">
    <citation type="submission" date="2021-04" db="EMBL/GenBank/DDBJ databases">
        <authorList>
            <person name="Gilroy R."/>
        </authorList>
    </citation>
    <scope>NUCLEOTIDE SEQUENCE</scope>
    <source>
        <strain evidence="9">Gambia16-554</strain>
    </source>
</reference>
<dbReference type="PANTHER" id="PTHR30619">
    <property type="entry name" value="DNA INTERNALIZATION/COMPETENCE PROTEIN COMEC/REC2"/>
    <property type="match status" value="1"/>
</dbReference>
<evidence type="ECO:0000256" key="4">
    <source>
        <dbReference type="ARBA" id="ARBA00022989"/>
    </source>
</evidence>
<feature type="transmembrane region" description="Helical" evidence="6">
    <location>
        <begin position="328"/>
        <end position="345"/>
    </location>
</feature>
<dbReference type="InterPro" id="IPR052159">
    <property type="entry name" value="Competence_DNA_uptake"/>
</dbReference>
<feature type="signal peptide" evidence="7">
    <location>
        <begin position="1"/>
        <end position="21"/>
    </location>
</feature>
<gene>
    <name evidence="9" type="ORF">IAC04_00565</name>
</gene>
<evidence type="ECO:0000259" key="8">
    <source>
        <dbReference type="Pfam" id="PF03772"/>
    </source>
</evidence>
<evidence type="ECO:0000256" key="3">
    <source>
        <dbReference type="ARBA" id="ARBA00022692"/>
    </source>
</evidence>
<feature type="transmembrane region" description="Helical" evidence="6">
    <location>
        <begin position="386"/>
        <end position="408"/>
    </location>
</feature>
<reference evidence="9" key="1">
    <citation type="journal article" date="2021" name="PeerJ">
        <title>Extensive microbial diversity within the chicken gut microbiome revealed by metagenomics and culture.</title>
        <authorList>
            <person name="Gilroy R."/>
            <person name="Ravi A."/>
            <person name="Getino M."/>
            <person name="Pursley I."/>
            <person name="Horton D.L."/>
            <person name="Alikhan N.F."/>
            <person name="Baker D."/>
            <person name="Gharbi K."/>
            <person name="Hall N."/>
            <person name="Watson M."/>
            <person name="Adriaenssens E.M."/>
            <person name="Foster-Nyarko E."/>
            <person name="Jarju S."/>
            <person name="Secka A."/>
            <person name="Antonio M."/>
            <person name="Oren A."/>
            <person name="Chaudhuri R.R."/>
            <person name="La Ragione R."/>
            <person name="Hildebrand F."/>
            <person name="Pallen M.J."/>
        </authorList>
    </citation>
    <scope>NUCLEOTIDE SEQUENCE</scope>
    <source>
        <strain evidence="9">Gambia16-554</strain>
    </source>
</reference>
<dbReference type="AlphaFoldDB" id="A0A9D2GMZ2"/>
<feature type="transmembrane region" description="Helical" evidence="6">
    <location>
        <begin position="305"/>
        <end position="322"/>
    </location>
</feature>
<feature type="transmembrane region" description="Helical" evidence="6">
    <location>
        <begin position="50"/>
        <end position="68"/>
    </location>
</feature>
<evidence type="ECO:0000256" key="6">
    <source>
        <dbReference type="SAM" id="Phobius"/>
    </source>
</evidence>
<evidence type="ECO:0000256" key="2">
    <source>
        <dbReference type="ARBA" id="ARBA00022475"/>
    </source>
</evidence>
<sequence>MRREMYLFVAALLFVAGNLTAARLPAAAIFAGTVLTAIMTLSVPGLRKAIPLLFFFMGAWGAALGPAMNCRRERPAPENGVYGIITTGGRSSSGRPFIEVDISGASTIIYNIPDSLRWMPGDTVIAGVRCARVKNFSDDFDYQGYMAERGIFFTCFYGQDSELSVSRCRRPPLRLLPAWMRQKFSEAVDSAMPGDGKARTRAVVKALAYGYQDEIPENIQESFRQSGAVHLLALSGMHLSMLYGFISALLSLLGNSPAVRRIRSVATILLLWAYTIFTGCGASILRAAVMLTIYETGALLGRKRCGISSLALSAIIITVADYRAPSGISFQLSYAAMCAIFLIFPHLRSIVRTRNRIAGNIADVCAMTIACQITTAPVIYLHFGTFAFFSLLANLLCTPLTSAAMALIPLSFFSESRLLTYVIELFIRINATISHL</sequence>
<feature type="transmembrane region" description="Helical" evidence="6">
    <location>
        <begin position="357"/>
        <end position="380"/>
    </location>
</feature>
<evidence type="ECO:0000256" key="5">
    <source>
        <dbReference type="ARBA" id="ARBA00023136"/>
    </source>
</evidence>
<comment type="caution">
    <text evidence="9">The sequence shown here is derived from an EMBL/GenBank/DDBJ whole genome shotgun (WGS) entry which is preliminary data.</text>
</comment>
<feature type="transmembrane region" description="Helical" evidence="6">
    <location>
        <begin position="231"/>
        <end position="253"/>
    </location>
</feature>
<dbReference type="EMBL" id="DXAW01000017">
    <property type="protein sequence ID" value="HIZ84971.1"/>
    <property type="molecule type" value="Genomic_DNA"/>
</dbReference>
<keyword evidence="2" id="KW-1003">Cell membrane</keyword>
<evidence type="ECO:0000256" key="7">
    <source>
        <dbReference type="SAM" id="SignalP"/>
    </source>
</evidence>
<feature type="domain" description="ComEC/Rec2-related protein" evidence="8">
    <location>
        <begin position="207"/>
        <end position="412"/>
    </location>
</feature>
<name>A0A9D2GMZ2_9BACT</name>